<dbReference type="GO" id="GO:0030488">
    <property type="term" value="P:tRNA methylation"/>
    <property type="evidence" value="ECO:0007669"/>
    <property type="project" value="TreeGrafter"/>
</dbReference>
<dbReference type="GO" id="GO:0005737">
    <property type="term" value="C:cytoplasm"/>
    <property type="evidence" value="ECO:0007669"/>
    <property type="project" value="TreeGrafter"/>
</dbReference>
<evidence type="ECO:0000313" key="2">
    <source>
        <dbReference type="EMBL" id="TFY62785.1"/>
    </source>
</evidence>
<comment type="caution">
    <text evidence="2">The sequence shown here is derived from an EMBL/GenBank/DDBJ whole genome shotgun (WGS) entry which is preliminary data.</text>
</comment>
<dbReference type="EMBL" id="SEOQ01000446">
    <property type="protein sequence ID" value="TFY62785.1"/>
    <property type="molecule type" value="Genomic_DNA"/>
</dbReference>
<name>A0A4Y9YK72_9AGAM</name>
<dbReference type="AlphaFoldDB" id="A0A4Y9YK72"/>
<dbReference type="GO" id="GO:0000049">
    <property type="term" value="F:tRNA binding"/>
    <property type="evidence" value="ECO:0007669"/>
    <property type="project" value="TreeGrafter"/>
</dbReference>
<dbReference type="PANTHER" id="PTHR22808">
    <property type="entry name" value="NCL1 YEAST -RELATED NOL1/NOP2/FMU SUN DOMAIN-CONTAINING"/>
    <property type="match status" value="1"/>
</dbReference>
<dbReference type="STRING" id="205917.A0A4Y9YK72"/>
<dbReference type="InterPro" id="IPR023267">
    <property type="entry name" value="RCMT"/>
</dbReference>
<evidence type="ECO:0000313" key="3">
    <source>
        <dbReference type="Proteomes" id="UP000298327"/>
    </source>
</evidence>
<reference evidence="2 3" key="1">
    <citation type="submission" date="2019-02" db="EMBL/GenBank/DDBJ databases">
        <title>Genome sequencing of the rare red list fungi Dentipellis fragilis.</title>
        <authorList>
            <person name="Buettner E."/>
            <person name="Kellner H."/>
        </authorList>
    </citation>
    <scope>NUCLEOTIDE SEQUENCE [LARGE SCALE GENOMIC DNA]</scope>
    <source>
        <strain evidence="2 3">DSM 105465</strain>
    </source>
</reference>
<dbReference type="PANTHER" id="PTHR22808:SF1">
    <property type="entry name" value="RNA CYTOSINE-C(5)-METHYLTRANSFERASE NSUN2-RELATED"/>
    <property type="match status" value="1"/>
</dbReference>
<protein>
    <submittedName>
        <fullName evidence="2">Uncharacterized protein</fullName>
    </submittedName>
</protein>
<feature type="region of interest" description="Disordered" evidence="1">
    <location>
        <begin position="1"/>
        <end position="30"/>
    </location>
</feature>
<sequence>MHNEKFEGYYKKQGIVPTTPAPTEGEEKQDSEWDRFIEALREPLPTTFRVAGSRQTAKVLNETIEKTYVPQLDGVVFEDLPLAPPVQLSWARRTWSGGRGPPDTRPVSHLPALLGILPRRSARSALHTGHPSHLIEFPRRAAPLALAPTASRLISRFPHRYQC</sequence>
<organism evidence="2 3">
    <name type="scientific">Dentipellis fragilis</name>
    <dbReference type="NCBI Taxonomy" id="205917"/>
    <lineage>
        <taxon>Eukaryota</taxon>
        <taxon>Fungi</taxon>
        <taxon>Dikarya</taxon>
        <taxon>Basidiomycota</taxon>
        <taxon>Agaricomycotina</taxon>
        <taxon>Agaricomycetes</taxon>
        <taxon>Russulales</taxon>
        <taxon>Hericiaceae</taxon>
        <taxon>Dentipellis</taxon>
    </lineage>
</organism>
<dbReference type="Proteomes" id="UP000298327">
    <property type="component" value="Unassembled WGS sequence"/>
</dbReference>
<dbReference type="OrthoDB" id="6093671at2759"/>
<proteinExistence type="predicted"/>
<gene>
    <name evidence="2" type="ORF">EVG20_g6570</name>
</gene>
<dbReference type="GO" id="GO:0016428">
    <property type="term" value="F:tRNA (cytidine-5-)-methyltransferase activity"/>
    <property type="evidence" value="ECO:0007669"/>
    <property type="project" value="TreeGrafter"/>
</dbReference>
<feature type="compositionally biased region" description="Basic and acidic residues" evidence="1">
    <location>
        <begin position="1"/>
        <end position="10"/>
    </location>
</feature>
<evidence type="ECO:0000256" key="1">
    <source>
        <dbReference type="SAM" id="MobiDB-lite"/>
    </source>
</evidence>
<dbReference type="GO" id="GO:0005634">
    <property type="term" value="C:nucleus"/>
    <property type="evidence" value="ECO:0007669"/>
    <property type="project" value="TreeGrafter"/>
</dbReference>
<accession>A0A4Y9YK72</accession>
<keyword evidence="3" id="KW-1185">Reference proteome</keyword>